<dbReference type="Proteomes" id="UP000515307">
    <property type="component" value="Chromosome"/>
</dbReference>
<sequence length="59" mass="6493">MLLGWWVRQVGRFLIAVGQEQTADMESRFAELNGGVALVILAGGKPDTFFQVDIRDGVI</sequence>
<dbReference type="KEGG" id="sfiy:F0344_31950"/>
<evidence type="ECO:0000313" key="2">
    <source>
        <dbReference type="Proteomes" id="UP000515307"/>
    </source>
</evidence>
<gene>
    <name evidence="1" type="ORF">F0344_31950</name>
</gene>
<dbReference type="EMBL" id="CP045702">
    <property type="protein sequence ID" value="QNE78605.1"/>
    <property type="molecule type" value="Genomic_DNA"/>
</dbReference>
<accession>A0A7G7BTE0</accession>
<dbReference type="AlphaFoldDB" id="A0A7G7BTE0"/>
<keyword evidence="2" id="KW-1185">Reference proteome</keyword>
<protein>
    <submittedName>
        <fullName evidence="1">Uncharacterized protein</fullName>
    </submittedName>
</protein>
<name>A0A7G7BTE0_9ACTN</name>
<dbReference type="RefSeq" id="WP_185302060.1">
    <property type="nucleotide sequence ID" value="NZ_CP045702.1"/>
</dbReference>
<organism evidence="1 2">
    <name type="scientific">Streptomyces finlayi</name>
    <dbReference type="NCBI Taxonomy" id="67296"/>
    <lineage>
        <taxon>Bacteria</taxon>
        <taxon>Bacillati</taxon>
        <taxon>Actinomycetota</taxon>
        <taxon>Actinomycetes</taxon>
        <taxon>Kitasatosporales</taxon>
        <taxon>Streptomycetaceae</taxon>
        <taxon>Streptomyces</taxon>
    </lineage>
</organism>
<reference evidence="2" key="1">
    <citation type="submission" date="2019-10" db="EMBL/GenBank/DDBJ databases">
        <title>Antimicrobial potential of Antarctic Bacteria.</title>
        <authorList>
            <person name="Benaud N."/>
            <person name="Edwards R.J."/>
            <person name="Ferrari B.C."/>
        </authorList>
    </citation>
    <scope>NUCLEOTIDE SEQUENCE [LARGE SCALE GENOMIC DNA]</scope>
    <source>
        <strain evidence="2">NBSH44</strain>
    </source>
</reference>
<evidence type="ECO:0000313" key="1">
    <source>
        <dbReference type="EMBL" id="QNE78605.1"/>
    </source>
</evidence>
<proteinExistence type="predicted"/>